<proteinExistence type="predicted"/>
<gene>
    <name evidence="9" type="ORF">KSP39_PZI017761</name>
</gene>
<dbReference type="GO" id="GO:0003676">
    <property type="term" value="F:nucleic acid binding"/>
    <property type="evidence" value="ECO:0007669"/>
    <property type="project" value="InterPro"/>
</dbReference>
<dbReference type="InterPro" id="IPR050951">
    <property type="entry name" value="Retrovirus_Pol_polyprotein"/>
</dbReference>
<dbReference type="SUPFAM" id="SSF53098">
    <property type="entry name" value="Ribonuclease H-like"/>
    <property type="match status" value="1"/>
</dbReference>
<dbReference type="GO" id="GO:0015074">
    <property type="term" value="P:DNA integration"/>
    <property type="evidence" value="ECO:0007669"/>
    <property type="project" value="InterPro"/>
</dbReference>
<dbReference type="Gene3D" id="3.30.420.10">
    <property type="entry name" value="Ribonuclease H-like superfamily/Ribonuclease H"/>
    <property type="match status" value="1"/>
</dbReference>
<comment type="caution">
    <text evidence="9">The sequence shown here is derived from an EMBL/GenBank/DDBJ whole genome shotgun (WGS) entry which is preliminary data.</text>
</comment>
<sequence>MKERLTSAPVLALPDFEKIFEVDCDASIIGIGAVLSQEGRPIAFFSEKLNEAKTRYSTYDLEFYAIVQALRHWRHYLIQREFVLNTDHEALKHLNSQKETRRHAKWDAYLQEFTFHLKHKPGVTNRFADALSRRTHLLVTLQPCIIDLDSQRDQYATDPFFHDIWSSCQHSGTDPTTQYVVSEGYLFRGTRLCICEGPLRETLLRELHSSGLGGHCCTRCRAFFKEIVRLHGIPKSITSDRDTRFMGYFWKTLWALLGTKLEFSSAYHPQTDGQTEVVNRSLGNLLRCLTGENSKQWDLILPQAEFAFNNSTNRSTAKSPFEIVYGFPIPHLLDRHSLPTHERISFDAQAHVDYLKDLHKTITNKLRATFEKYKSMADRHRRELSFSEGDWVFAYFRKQRFTPGTYHKLQQRKFGPFQIRKRIGENAYLLDLPVEFGTSPIFNVADLTLFYGDPPSSSPSPPTAAPDIPPDLAPVQTPTTEKIDQVLDVREFCTRHGNYQRYLVSWQGRDLTDNSWISTDELRRRRPDLSIASFCEFSTGSSPFNPGEIDAPCGAS</sequence>
<dbReference type="PANTHER" id="PTHR37984">
    <property type="entry name" value="PROTEIN CBG26694"/>
    <property type="match status" value="1"/>
</dbReference>
<dbReference type="CDD" id="cd09274">
    <property type="entry name" value="RNase_HI_RT_Ty3"/>
    <property type="match status" value="1"/>
</dbReference>
<evidence type="ECO:0000256" key="7">
    <source>
        <dbReference type="SAM" id="MobiDB-lite"/>
    </source>
</evidence>
<evidence type="ECO:0000313" key="10">
    <source>
        <dbReference type="Proteomes" id="UP001418222"/>
    </source>
</evidence>
<feature type="domain" description="Integrase catalytic" evidence="8">
    <location>
        <begin position="222"/>
        <end position="328"/>
    </location>
</feature>
<keyword evidence="5" id="KW-0378">Hydrolase</keyword>
<dbReference type="AlphaFoldDB" id="A0AAP0B679"/>
<dbReference type="InterPro" id="IPR036397">
    <property type="entry name" value="RNaseH_sf"/>
</dbReference>
<evidence type="ECO:0000256" key="5">
    <source>
        <dbReference type="ARBA" id="ARBA00022801"/>
    </source>
</evidence>
<evidence type="ECO:0000256" key="6">
    <source>
        <dbReference type="ARBA" id="ARBA00022918"/>
    </source>
</evidence>
<dbReference type="InterPro" id="IPR041373">
    <property type="entry name" value="RT_RNaseH"/>
</dbReference>
<evidence type="ECO:0000256" key="4">
    <source>
        <dbReference type="ARBA" id="ARBA00022759"/>
    </source>
</evidence>
<dbReference type="InterPro" id="IPR012337">
    <property type="entry name" value="RNaseH-like_sf"/>
</dbReference>
<evidence type="ECO:0000256" key="2">
    <source>
        <dbReference type="ARBA" id="ARBA00022695"/>
    </source>
</evidence>
<dbReference type="GO" id="GO:0016787">
    <property type="term" value="F:hydrolase activity"/>
    <property type="evidence" value="ECO:0007669"/>
    <property type="project" value="UniProtKB-KW"/>
</dbReference>
<dbReference type="EMBL" id="JBBWWQ010000015">
    <property type="protein sequence ID" value="KAK8928925.1"/>
    <property type="molecule type" value="Genomic_DNA"/>
</dbReference>
<dbReference type="PROSITE" id="PS50994">
    <property type="entry name" value="INTEGRASE"/>
    <property type="match status" value="1"/>
</dbReference>
<feature type="compositionally biased region" description="Pro residues" evidence="7">
    <location>
        <begin position="456"/>
        <end position="472"/>
    </location>
</feature>
<dbReference type="InterPro" id="IPR056924">
    <property type="entry name" value="SH3_Tf2-1"/>
</dbReference>
<keyword evidence="4" id="KW-0255">Endonuclease</keyword>
<keyword evidence="6" id="KW-0695">RNA-directed DNA polymerase</keyword>
<keyword evidence="3" id="KW-0540">Nuclease</keyword>
<evidence type="ECO:0000259" key="8">
    <source>
        <dbReference type="PROSITE" id="PS50994"/>
    </source>
</evidence>
<dbReference type="GO" id="GO:0004519">
    <property type="term" value="F:endonuclease activity"/>
    <property type="evidence" value="ECO:0007669"/>
    <property type="project" value="UniProtKB-KW"/>
</dbReference>
<dbReference type="InterPro" id="IPR043502">
    <property type="entry name" value="DNA/RNA_pol_sf"/>
</dbReference>
<keyword evidence="2" id="KW-0548">Nucleotidyltransferase</keyword>
<dbReference type="SUPFAM" id="SSF54160">
    <property type="entry name" value="Chromo domain-like"/>
    <property type="match status" value="1"/>
</dbReference>
<dbReference type="Pfam" id="PF17917">
    <property type="entry name" value="RT_RNaseH"/>
    <property type="match status" value="1"/>
</dbReference>
<dbReference type="InterPro" id="IPR016197">
    <property type="entry name" value="Chromo-like_dom_sf"/>
</dbReference>
<keyword evidence="1" id="KW-0808">Transferase</keyword>
<dbReference type="Proteomes" id="UP001418222">
    <property type="component" value="Unassembled WGS sequence"/>
</dbReference>
<evidence type="ECO:0000256" key="1">
    <source>
        <dbReference type="ARBA" id="ARBA00022679"/>
    </source>
</evidence>
<evidence type="ECO:0000313" key="9">
    <source>
        <dbReference type="EMBL" id="KAK8928925.1"/>
    </source>
</evidence>
<reference evidence="9 10" key="1">
    <citation type="journal article" date="2022" name="Nat. Plants">
        <title>Genomes of leafy and leafless Platanthera orchids illuminate the evolution of mycoheterotrophy.</title>
        <authorList>
            <person name="Li M.H."/>
            <person name="Liu K.W."/>
            <person name="Li Z."/>
            <person name="Lu H.C."/>
            <person name="Ye Q.L."/>
            <person name="Zhang D."/>
            <person name="Wang J.Y."/>
            <person name="Li Y.F."/>
            <person name="Zhong Z.M."/>
            <person name="Liu X."/>
            <person name="Yu X."/>
            <person name="Liu D.K."/>
            <person name="Tu X.D."/>
            <person name="Liu B."/>
            <person name="Hao Y."/>
            <person name="Liao X.Y."/>
            <person name="Jiang Y.T."/>
            <person name="Sun W.H."/>
            <person name="Chen J."/>
            <person name="Chen Y.Q."/>
            <person name="Ai Y."/>
            <person name="Zhai J.W."/>
            <person name="Wu S.S."/>
            <person name="Zhou Z."/>
            <person name="Hsiao Y.Y."/>
            <person name="Wu W.L."/>
            <person name="Chen Y.Y."/>
            <person name="Lin Y.F."/>
            <person name="Hsu J.L."/>
            <person name="Li C.Y."/>
            <person name="Wang Z.W."/>
            <person name="Zhao X."/>
            <person name="Zhong W.Y."/>
            <person name="Ma X.K."/>
            <person name="Ma L."/>
            <person name="Huang J."/>
            <person name="Chen G.Z."/>
            <person name="Huang M.Z."/>
            <person name="Huang L."/>
            <person name="Peng D.H."/>
            <person name="Luo Y.B."/>
            <person name="Zou S.Q."/>
            <person name="Chen S.P."/>
            <person name="Lan S."/>
            <person name="Tsai W.C."/>
            <person name="Van de Peer Y."/>
            <person name="Liu Z.J."/>
        </authorList>
    </citation>
    <scope>NUCLEOTIDE SEQUENCE [LARGE SCALE GENOMIC DNA]</scope>
    <source>
        <strain evidence="9">Lor287</strain>
    </source>
</reference>
<evidence type="ECO:0000256" key="3">
    <source>
        <dbReference type="ARBA" id="ARBA00022722"/>
    </source>
</evidence>
<dbReference type="PANTHER" id="PTHR37984:SF5">
    <property type="entry name" value="PROTEIN NYNRIN-LIKE"/>
    <property type="match status" value="1"/>
</dbReference>
<name>A0AAP0B679_9ASPA</name>
<dbReference type="Pfam" id="PF24626">
    <property type="entry name" value="SH3_Tf2-1"/>
    <property type="match status" value="1"/>
</dbReference>
<protein>
    <recommendedName>
        <fullName evidence="8">Integrase catalytic domain-containing protein</fullName>
    </recommendedName>
</protein>
<dbReference type="SUPFAM" id="SSF56672">
    <property type="entry name" value="DNA/RNA polymerases"/>
    <property type="match status" value="1"/>
</dbReference>
<accession>A0AAP0B679</accession>
<organism evidence="9 10">
    <name type="scientific">Platanthera zijinensis</name>
    <dbReference type="NCBI Taxonomy" id="2320716"/>
    <lineage>
        <taxon>Eukaryota</taxon>
        <taxon>Viridiplantae</taxon>
        <taxon>Streptophyta</taxon>
        <taxon>Embryophyta</taxon>
        <taxon>Tracheophyta</taxon>
        <taxon>Spermatophyta</taxon>
        <taxon>Magnoliopsida</taxon>
        <taxon>Liliopsida</taxon>
        <taxon>Asparagales</taxon>
        <taxon>Orchidaceae</taxon>
        <taxon>Orchidoideae</taxon>
        <taxon>Orchideae</taxon>
        <taxon>Orchidinae</taxon>
        <taxon>Platanthera</taxon>
    </lineage>
</organism>
<keyword evidence="10" id="KW-1185">Reference proteome</keyword>
<feature type="region of interest" description="Disordered" evidence="7">
    <location>
        <begin position="453"/>
        <end position="473"/>
    </location>
</feature>
<dbReference type="GO" id="GO:0003964">
    <property type="term" value="F:RNA-directed DNA polymerase activity"/>
    <property type="evidence" value="ECO:0007669"/>
    <property type="project" value="UniProtKB-KW"/>
</dbReference>
<dbReference type="InterPro" id="IPR001584">
    <property type="entry name" value="Integrase_cat-core"/>
</dbReference>